<dbReference type="Pfam" id="PF12796">
    <property type="entry name" value="Ank_2"/>
    <property type="match status" value="3"/>
</dbReference>
<dbReference type="InterPro" id="IPR017441">
    <property type="entry name" value="Protein_kinase_ATP_BS"/>
</dbReference>
<feature type="coiled-coil region" evidence="7">
    <location>
        <begin position="381"/>
        <end position="408"/>
    </location>
</feature>
<reference evidence="9 10" key="1">
    <citation type="submission" date="2011-02" db="EMBL/GenBank/DDBJ databases">
        <title>The Genome Sequence of Sphaeroforma arctica JP610.</title>
        <authorList>
            <consortium name="The Broad Institute Genome Sequencing Platform"/>
            <person name="Russ C."/>
            <person name="Cuomo C."/>
            <person name="Young S.K."/>
            <person name="Zeng Q."/>
            <person name="Gargeya S."/>
            <person name="Alvarado L."/>
            <person name="Berlin A."/>
            <person name="Chapman S.B."/>
            <person name="Chen Z."/>
            <person name="Freedman E."/>
            <person name="Gellesch M."/>
            <person name="Goldberg J."/>
            <person name="Griggs A."/>
            <person name="Gujja S."/>
            <person name="Heilman E."/>
            <person name="Heiman D."/>
            <person name="Howarth C."/>
            <person name="Mehta T."/>
            <person name="Neiman D."/>
            <person name="Pearson M."/>
            <person name="Roberts A."/>
            <person name="Saif S."/>
            <person name="Shea T."/>
            <person name="Shenoy N."/>
            <person name="Sisk P."/>
            <person name="Stolte C."/>
            <person name="Sykes S."/>
            <person name="White J."/>
            <person name="Yandava C."/>
            <person name="Burger G."/>
            <person name="Gray M.W."/>
            <person name="Holland P.W.H."/>
            <person name="King N."/>
            <person name="Lang F.B.F."/>
            <person name="Roger A.J."/>
            <person name="Ruiz-Trillo I."/>
            <person name="Haas B."/>
            <person name="Nusbaum C."/>
            <person name="Birren B."/>
        </authorList>
    </citation>
    <scope>NUCLEOTIDE SEQUENCE [LARGE SCALE GENOMIC DNA]</scope>
    <source>
        <strain evidence="9 10">JP610</strain>
    </source>
</reference>
<dbReference type="InterPro" id="IPR011009">
    <property type="entry name" value="Kinase-like_dom_sf"/>
</dbReference>
<keyword evidence="9" id="KW-0723">Serine/threonine-protein kinase</keyword>
<dbReference type="eggNOG" id="KOG4177">
    <property type="taxonomic scope" value="Eukaryota"/>
</dbReference>
<evidence type="ECO:0000256" key="3">
    <source>
        <dbReference type="ARBA" id="ARBA00022840"/>
    </source>
</evidence>
<keyword evidence="2 6" id="KW-0547">Nucleotide-binding</keyword>
<feature type="repeat" description="ANK" evidence="5">
    <location>
        <begin position="138"/>
        <end position="170"/>
    </location>
</feature>
<evidence type="ECO:0000256" key="2">
    <source>
        <dbReference type="ARBA" id="ARBA00022741"/>
    </source>
</evidence>
<keyword evidence="9" id="KW-0808">Transferase</keyword>
<dbReference type="STRING" id="667725.A0A0L0FJM4"/>
<evidence type="ECO:0000256" key="7">
    <source>
        <dbReference type="SAM" id="Coils"/>
    </source>
</evidence>
<feature type="repeat" description="ANK" evidence="5">
    <location>
        <begin position="310"/>
        <end position="342"/>
    </location>
</feature>
<dbReference type="SMART" id="SM00248">
    <property type="entry name" value="ANK"/>
    <property type="match status" value="9"/>
</dbReference>
<dbReference type="OrthoDB" id="195446at2759"/>
<dbReference type="PROSITE" id="PS00108">
    <property type="entry name" value="PROTEIN_KINASE_ST"/>
    <property type="match status" value="1"/>
</dbReference>
<dbReference type="InterPro" id="IPR008271">
    <property type="entry name" value="Ser/Thr_kinase_AS"/>
</dbReference>
<keyword evidence="1" id="KW-0677">Repeat</keyword>
<keyword evidence="9" id="KW-0418">Kinase</keyword>
<dbReference type="SUPFAM" id="SSF56112">
    <property type="entry name" value="Protein kinase-like (PK-like)"/>
    <property type="match status" value="1"/>
</dbReference>
<keyword evidence="3 6" id="KW-0067">ATP-binding</keyword>
<name>A0A0L0FJM4_9EUKA</name>
<dbReference type="PROSITE" id="PS00107">
    <property type="entry name" value="PROTEIN_KINASE_ATP"/>
    <property type="match status" value="1"/>
</dbReference>
<feature type="coiled-coil region" evidence="7">
    <location>
        <begin position="757"/>
        <end position="784"/>
    </location>
</feature>
<feature type="repeat" description="ANK" evidence="5">
    <location>
        <begin position="104"/>
        <end position="133"/>
    </location>
</feature>
<feature type="repeat" description="ANK" evidence="5">
    <location>
        <begin position="277"/>
        <end position="309"/>
    </location>
</feature>
<protein>
    <submittedName>
        <fullName evidence="9">Serine/threonine protein kinase</fullName>
    </submittedName>
</protein>
<evidence type="ECO:0000259" key="8">
    <source>
        <dbReference type="PROSITE" id="PS50011"/>
    </source>
</evidence>
<dbReference type="PANTHER" id="PTHR24198:SF165">
    <property type="entry name" value="ANKYRIN REPEAT-CONTAINING PROTEIN-RELATED"/>
    <property type="match status" value="1"/>
</dbReference>
<feature type="binding site" evidence="6">
    <location>
        <position position="474"/>
    </location>
    <ligand>
        <name>ATP</name>
        <dbReference type="ChEBI" id="CHEBI:30616"/>
    </ligand>
</feature>
<proteinExistence type="predicted"/>
<keyword evidence="7" id="KW-0175">Coiled coil</keyword>
<organism evidence="9 10">
    <name type="scientific">Sphaeroforma arctica JP610</name>
    <dbReference type="NCBI Taxonomy" id="667725"/>
    <lineage>
        <taxon>Eukaryota</taxon>
        <taxon>Ichthyosporea</taxon>
        <taxon>Ichthyophonida</taxon>
        <taxon>Sphaeroforma</taxon>
    </lineage>
</organism>
<dbReference type="InterPro" id="IPR036770">
    <property type="entry name" value="Ankyrin_rpt-contain_sf"/>
</dbReference>
<evidence type="ECO:0000256" key="4">
    <source>
        <dbReference type="ARBA" id="ARBA00023043"/>
    </source>
</evidence>
<dbReference type="SUPFAM" id="SSF48403">
    <property type="entry name" value="Ankyrin repeat"/>
    <property type="match status" value="1"/>
</dbReference>
<dbReference type="AlphaFoldDB" id="A0A0L0FJM4"/>
<dbReference type="GeneID" id="25911357"/>
<dbReference type="PROSITE" id="PS50088">
    <property type="entry name" value="ANK_REPEAT"/>
    <property type="match status" value="9"/>
</dbReference>
<gene>
    <name evidence="9" type="ORF">SARC_10853</name>
</gene>
<dbReference type="PRINTS" id="PR01415">
    <property type="entry name" value="ANKYRIN"/>
</dbReference>
<dbReference type="Proteomes" id="UP000054560">
    <property type="component" value="Unassembled WGS sequence"/>
</dbReference>
<feature type="domain" description="Protein kinase" evidence="8">
    <location>
        <begin position="445"/>
        <end position="740"/>
    </location>
</feature>
<dbReference type="RefSeq" id="XP_014150563.1">
    <property type="nucleotide sequence ID" value="XM_014295088.1"/>
</dbReference>
<dbReference type="PROSITE" id="PS50297">
    <property type="entry name" value="ANK_REP_REGION"/>
    <property type="match status" value="9"/>
</dbReference>
<evidence type="ECO:0000313" key="10">
    <source>
        <dbReference type="Proteomes" id="UP000054560"/>
    </source>
</evidence>
<dbReference type="GO" id="GO:0004674">
    <property type="term" value="F:protein serine/threonine kinase activity"/>
    <property type="evidence" value="ECO:0007669"/>
    <property type="project" value="UniProtKB-KW"/>
</dbReference>
<feature type="repeat" description="ANK" evidence="5">
    <location>
        <begin position="171"/>
        <end position="203"/>
    </location>
</feature>
<feature type="repeat" description="ANK" evidence="5">
    <location>
        <begin position="68"/>
        <end position="100"/>
    </location>
</feature>
<keyword evidence="10" id="KW-1185">Reference proteome</keyword>
<feature type="repeat" description="ANK" evidence="5">
    <location>
        <begin position="207"/>
        <end position="239"/>
    </location>
</feature>
<dbReference type="InterPro" id="IPR002110">
    <property type="entry name" value="Ankyrin_rpt"/>
</dbReference>
<sequence>MKEQQVHKAARTRDVTTLSNILQIDESQIGTLDENGGTPLHIASENGHKDVVELLLAKGADTHVKDETGSTPLYLASKNGHKDVVELLLAKGADIHVKDNVTWSPLRMASKNGHKDVVELLLAKGADIDVKNNGGLFSPLTPLQEASQYGHKDVVELLLAKGADIHVKDNLAWTPLRMASKNGHKDVVELLLAKGADIDVKNNGLFPPLTPLQEASQYGHKDVVELLLAKGADIHVKDNLAWSPLRMASKNGHKDVVELLLAKGADIDVKNNGGLFSPLTPLQEASQYGHKDVVELLLAKGADIHVKDNNGMTPLHGASQNGHKDVVELLLAKGADIHVKDNSGSTPLEPEVVGEMLQEFGTLKGQVCLLQVSLETSEANEASLTEQVHTLKLQLEESEANVQVFQDRFDSSHSKDEGEEVIVRIDPDTCTRVSVAYINHLTDHFSDHRVVGRGAFGTAYRGIDLVTNLTLIVKALQSETDFESNRTSVEHEVELLERIRHPNIIRLVGWSLSLETRAAYLVYEHGEHGSLADNLVDDTKARLLVPPVRMRIAAGIAKALAFMHNPKQGGGQVFHRDVKSANVVLTATLEPKLIDCGLAFMVPDAPQALKHPTFTVTTQARQRGFGTPAYSCPRYLMNNSRYGERNEIYSLGLVLSELFSGRVLESMSDEEDVDDFRIDAESSGLHIDARCESDNAAAKSALENLRGVAQRCLGKSKHRPSSRVAMMELVALDRQQQASMTPQDAQRQTEHGWRLRLEVETQQRLRLENQLRAETAALRALRDEAIRRERDIEVRTAECLVCYEEIVIGSHTDSDSSTDKFTAVGYLECRDGHTLCRSCAQAHIRECCNVNYNGPGRVRDTHELLCPNHPGECLAVPYTNAQLAAVLGAAAYETYLRSIMIVREQELEQQFRNDLERTLAERQQESDIDRHVRVICDEMLTLRCPNSLCRRALIDFDGCTALTCDLCDRAFCGLCLEDCGRDAHVHVAHCQWNPNEDGDVFVEEKSVAAIQDRVKGAKIADYLNNVQSQAVRIGVEERLTAELKELGVELP</sequence>
<evidence type="ECO:0000313" key="9">
    <source>
        <dbReference type="EMBL" id="KNC76661.1"/>
    </source>
</evidence>
<feature type="repeat" description="ANK" evidence="5">
    <location>
        <begin position="35"/>
        <end position="67"/>
    </location>
</feature>
<dbReference type="SMART" id="SM00220">
    <property type="entry name" value="S_TKc"/>
    <property type="match status" value="1"/>
</dbReference>
<dbReference type="EMBL" id="KQ243011">
    <property type="protein sequence ID" value="KNC76661.1"/>
    <property type="molecule type" value="Genomic_DNA"/>
</dbReference>
<accession>A0A0L0FJM4</accession>
<dbReference type="PROSITE" id="PS50011">
    <property type="entry name" value="PROTEIN_KINASE_DOM"/>
    <property type="match status" value="1"/>
</dbReference>
<dbReference type="InterPro" id="IPR000719">
    <property type="entry name" value="Prot_kinase_dom"/>
</dbReference>
<dbReference type="Gene3D" id="1.10.510.10">
    <property type="entry name" value="Transferase(Phosphotransferase) domain 1"/>
    <property type="match status" value="1"/>
</dbReference>
<dbReference type="Gene3D" id="1.25.40.20">
    <property type="entry name" value="Ankyrin repeat-containing domain"/>
    <property type="match status" value="4"/>
</dbReference>
<evidence type="ECO:0000256" key="5">
    <source>
        <dbReference type="PROSITE-ProRule" id="PRU00023"/>
    </source>
</evidence>
<feature type="repeat" description="ANK" evidence="5">
    <location>
        <begin position="240"/>
        <end position="272"/>
    </location>
</feature>
<dbReference type="Pfam" id="PF00023">
    <property type="entry name" value="Ank"/>
    <property type="match status" value="1"/>
</dbReference>
<dbReference type="GO" id="GO:0005524">
    <property type="term" value="F:ATP binding"/>
    <property type="evidence" value="ECO:0007669"/>
    <property type="project" value="UniProtKB-UniRule"/>
</dbReference>
<evidence type="ECO:0000256" key="1">
    <source>
        <dbReference type="ARBA" id="ARBA00022737"/>
    </source>
</evidence>
<dbReference type="PANTHER" id="PTHR24198">
    <property type="entry name" value="ANKYRIN REPEAT AND PROTEIN KINASE DOMAIN-CONTAINING PROTEIN"/>
    <property type="match status" value="1"/>
</dbReference>
<dbReference type="Pfam" id="PF00069">
    <property type="entry name" value="Pkinase"/>
    <property type="match status" value="1"/>
</dbReference>
<evidence type="ECO:0000256" key="6">
    <source>
        <dbReference type="PROSITE-ProRule" id="PRU10141"/>
    </source>
</evidence>
<keyword evidence="4 5" id="KW-0040">ANK repeat</keyword>